<evidence type="ECO:0000313" key="3">
    <source>
        <dbReference type="Proteomes" id="UP000288102"/>
    </source>
</evidence>
<keyword evidence="3" id="KW-1185">Reference proteome</keyword>
<evidence type="ECO:0000313" key="2">
    <source>
        <dbReference type="EMBL" id="RUT72111.1"/>
    </source>
</evidence>
<dbReference type="Pfam" id="PF01433">
    <property type="entry name" value="Peptidase_M1"/>
    <property type="match status" value="1"/>
</dbReference>
<comment type="caution">
    <text evidence="2">The sequence shown here is derived from an EMBL/GenBank/DDBJ whole genome shotgun (WGS) entry which is preliminary data.</text>
</comment>
<dbReference type="InterPro" id="IPR014782">
    <property type="entry name" value="Peptidase_M1_dom"/>
</dbReference>
<dbReference type="CDD" id="cd09604">
    <property type="entry name" value="M1_APN_like"/>
    <property type="match status" value="1"/>
</dbReference>
<gene>
    <name evidence="2" type="ORF">D0817_00365</name>
</gene>
<dbReference type="Proteomes" id="UP000288102">
    <property type="component" value="Unassembled WGS sequence"/>
</dbReference>
<dbReference type="Gene3D" id="1.10.390.10">
    <property type="entry name" value="Neutral Protease Domain 2"/>
    <property type="match status" value="1"/>
</dbReference>
<dbReference type="SUPFAM" id="SSF55486">
    <property type="entry name" value="Metalloproteases ('zincins'), catalytic domain"/>
    <property type="match status" value="1"/>
</dbReference>
<feature type="domain" description="Peptidase M1 membrane alanine aminopeptidase" evidence="1">
    <location>
        <begin position="400"/>
        <end position="549"/>
    </location>
</feature>
<dbReference type="EMBL" id="QWDM01000001">
    <property type="protein sequence ID" value="RUT72111.1"/>
    <property type="molecule type" value="Genomic_DNA"/>
</dbReference>
<accession>A0A434ACL0</accession>
<protein>
    <submittedName>
        <fullName evidence="2">Peptidase</fullName>
    </submittedName>
</protein>
<proteinExistence type="predicted"/>
<sequence>MEKNSNTGISLSDHSTTISSAASFQDKTKSAFFVVLSFITISLNAQGIPVLRNIAKANQNNTRNYTGTPGKKYWQNRGDYTIAVDFNPSTGELQGKVTTLYTNNSPDTLKLLVVKLFPNFYKSNSMRNMVVDTEDLGKGIQISSISIEGTPYSQDKRKIRGTNMYLPNVTVLPGKTITVAMDYNYVLNKGSFVRTGTIDPESFFIAYFFPRIAVYDDVDGWDEHPYVGKEEFYNDYGNFSVAVTVPGNYQLWATGDLKNPDSVYEKHIIDKIGLAEKGDAIIDIITPLDIKNGNITLKNKTNTWKFEALNVTDFAFGLSSHYIWQARSVVVDDAGNRTRVDAVFNPDHTSYNKVANYTAKTIELISNHFPKIPFPYSHQTVFEGLDAMEYPMMVNMLPFEDHNELLELTTHEVFHSIFPFYVGTNETKYSFMDEGWATFTEFYLSPMIDSSVPLAYDISSVNNSAGTAEDMPVITPTPQLYGKARFSNKDLKPALAHLYLREWMGHDLFIKSVQGYIKNWAGKHPTPYDFFNNMESESGLDLKWFWKNWYFENNVPDLAIAKVQQLKKGYTIVISSPGTLAVPVHLVVHYSDGTQEMISRDISCWKTGNKEVAISLKTPKSIVSVDLGDAYDIDIENSNNHWKK</sequence>
<dbReference type="GO" id="GO:0008270">
    <property type="term" value="F:zinc ion binding"/>
    <property type="evidence" value="ECO:0007669"/>
    <property type="project" value="InterPro"/>
</dbReference>
<reference evidence="3" key="1">
    <citation type="journal article" date="2019" name="Syst. Appl. Microbiol.">
        <title>Flavobacterium circumlabens sp. nov. and Flavobacterium cupreum sp. nov., two psychrotrophic species isolated from Antarctic environmental samples.</title>
        <authorList>
            <person name="Kralova S."/>
            <person name="Busse H.-J."/>
            <person name="Svec P."/>
            <person name="Maslanova I."/>
            <person name="Stankova E."/>
            <person name="Bartak M."/>
            <person name="Sedlacek I."/>
        </authorList>
    </citation>
    <scope>NUCLEOTIDE SEQUENCE [LARGE SCALE GENOMIC DNA]</scope>
    <source>
        <strain evidence="3">CCM 8825</strain>
    </source>
</reference>
<dbReference type="InterPro" id="IPR027268">
    <property type="entry name" value="Peptidase_M4/M1_CTD_sf"/>
</dbReference>
<dbReference type="RefSeq" id="WP_127336408.1">
    <property type="nucleotide sequence ID" value="NZ_QWDM01000001.1"/>
</dbReference>
<evidence type="ECO:0000259" key="1">
    <source>
        <dbReference type="Pfam" id="PF01433"/>
    </source>
</evidence>
<organism evidence="2 3">
    <name type="scientific">Flavobacterium cupreum</name>
    <dbReference type="NCBI Taxonomy" id="2133766"/>
    <lineage>
        <taxon>Bacteria</taxon>
        <taxon>Pseudomonadati</taxon>
        <taxon>Bacteroidota</taxon>
        <taxon>Flavobacteriia</taxon>
        <taxon>Flavobacteriales</taxon>
        <taxon>Flavobacteriaceae</taxon>
        <taxon>Flavobacterium</taxon>
    </lineage>
</organism>
<dbReference type="GO" id="GO:0008237">
    <property type="term" value="F:metallopeptidase activity"/>
    <property type="evidence" value="ECO:0007669"/>
    <property type="project" value="InterPro"/>
</dbReference>
<dbReference type="OrthoDB" id="9814383at2"/>
<name>A0A434ACL0_9FLAO</name>
<dbReference type="AlphaFoldDB" id="A0A434ACL0"/>